<dbReference type="PANTHER" id="PTHR46669">
    <property type="entry name" value="LEUCINE-RICH PPR MOTIF-CONTAINING PROTEIN, MITOCHONDRIAL"/>
    <property type="match status" value="1"/>
</dbReference>
<dbReference type="GO" id="GO:0005739">
    <property type="term" value="C:mitochondrion"/>
    <property type="evidence" value="ECO:0007669"/>
    <property type="project" value="TreeGrafter"/>
</dbReference>
<dbReference type="Proteomes" id="UP000053240">
    <property type="component" value="Unassembled WGS sequence"/>
</dbReference>
<keyword evidence="2" id="KW-1185">Reference proteome</keyword>
<dbReference type="GO" id="GO:0005634">
    <property type="term" value="C:nucleus"/>
    <property type="evidence" value="ECO:0007669"/>
    <property type="project" value="TreeGrafter"/>
</dbReference>
<evidence type="ECO:0000313" key="2">
    <source>
        <dbReference type="Proteomes" id="UP000053240"/>
    </source>
</evidence>
<evidence type="ECO:0000313" key="1">
    <source>
        <dbReference type="EMBL" id="KPJ21180.1"/>
    </source>
</evidence>
<dbReference type="AlphaFoldDB" id="A0A0N1PJ39"/>
<name>A0A0N1PJ39_PAPMA</name>
<reference evidence="1 2" key="1">
    <citation type="journal article" date="2015" name="Nat. Commun.">
        <title>Outbred genome sequencing and CRISPR/Cas9 gene editing in butterflies.</title>
        <authorList>
            <person name="Li X."/>
            <person name="Fan D."/>
            <person name="Zhang W."/>
            <person name="Liu G."/>
            <person name="Zhang L."/>
            <person name="Zhao L."/>
            <person name="Fang X."/>
            <person name="Chen L."/>
            <person name="Dong Y."/>
            <person name="Chen Y."/>
            <person name="Ding Y."/>
            <person name="Zhao R."/>
            <person name="Feng M."/>
            <person name="Zhu Y."/>
            <person name="Feng Y."/>
            <person name="Jiang X."/>
            <person name="Zhu D."/>
            <person name="Xiang H."/>
            <person name="Feng X."/>
            <person name="Li S."/>
            <person name="Wang J."/>
            <person name="Zhang G."/>
            <person name="Kronforst M.R."/>
            <person name="Wang W."/>
        </authorList>
    </citation>
    <scope>NUCLEOTIDE SEQUENCE [LARGE SCALE GENOMIC DNA]</scope>
    <source>
        <strain evidence="1">Ya'a_city_454_Pm</strain>
        <tissue evidence="1">Whole body</tissue>
    </source>
</reference>
<accession>A0A0N1PJ39</accession>
<dbReference type="InParanoid" id="A0A0N1PJ39"/>
<proteinExistence type="predicted"/>
<dbReference type="PANTHER" id="PTHR46669:SF1">
    <property type="entry name" value="LEUCINE-RICH PPR MOTIF-CONTAINING PROTEIN, MITOCHONDRIAL"/>
    <property type="match status" value="1"/>
</dbReference>
<dbReference type="STRING" id="76193.A0A0N1PJ39"/>
<dbReference type="GO" id="GO:0003730">
    <property type="term" value="F:mRNA 3'-UTR binding"/>
    <property type="evidence" value="ECO:0007669"/>
    <property type="project" value="TreeGrafter"/>
</dbReference>
<comment type="caution">
    <text evidence="1">The sequence shown here is derived from an EMBL/GenBank/DDBJ whole genome shotgun (WGS) entry which is preliminary data.</text>
</comment>
<organism evidence="1 2">
    <name type="scientific">Papilio machaon</name>
    <name type="common">Old World swallowtail butterfly</name>
    <dbReference type="NCBI Taxonomy" id="76193"/>
    <lineage>
        <taxon>Eukaryota</taxon>
        <taxon>Metazoa</taxon>
        <taxon>Ecdysozoa</taxon>
        <taxon>Arthropoda</taxon>
        <taxon>Hexapoda</taxon>
        <taxon>Insecta</taxon>
        <taxon>Pterygota</taxon>
        <taxon>Neoptera</taxon>
        <taxon>Endopterygota</taxon>
        <taxon>Lepidoptera</taxon>
        <taxon>Glossata</taxon>
        <taxon>Ditrysia</taxon>
        <taxon>Papilionoidea</taxon>
        <taxon>Papilionidae</taxon>
        <taxon>Papilioninae</taxon>
        <taxon>Papilio</taxon>
    </lineage>
</organism>
<protein>
    <submittedName>
        <fullName evidence="1">Uncharacterized protein</fullName>
    </submittedName>
</protein>
<gene>
    <name evidence="1" type="ORF">RR48_00475</name>
</gene>
<dbReference type="InterPro" id="IPR033490">
    <property type="entry name" value="LRP130"/>
</dbReference>
<dbReference type="EMBL" id="LADJ01028345">
    <property type="protein sequence ID" value="KPJ21180.1"/>
    <property type="molecule type" value="Genomic_DNA"/>
</dbReference>
<dbReference type="GO" id="GO:0070129">
    <property type="term" value="P:regulation of mitochondrial translation"/>
    <property type="evidence" value="ECO:0007669"/>
    <property type="project" value="TreeGrafter"/>
</dbReference>
<sequence length="165" mass="18604">MASHGNVDDTRRMFHLLTELRYCKPTNTVLGPLVRVGVDTATSYDTRRMFHLLTELRYCKPTNTVLGPLVRVHLNDNNIEAATKEFVNLANKYNKTPLKHELLCKILTTMGDGGSEETFIINEKSNGSMNKLVQKVLNIDKKVHGPGDVQVRFITTVKTVYSDIV</sequence>